<evidence type="ECO:0008006" key="8">
    <source>
        <dbReference type="Google" id="ProtNLM"/>
    </source>
</evidence>
<dbReference type="InterPro" id="IPR018503">
    <property type="entry name" value="Tetraspanin_CS"/>
</dbReference>
<gene>
    <name evidence="7" type="ORF">PBIL07802_LOCUS31671</name>
</gene>
<dbReference type="Pfam" id="PF00335">
    <property type="entry name" value="Tetraspanin"/>
    <property type="match status" value="1"/>
</dbReference>
<evidence type="ECO:0000256" key="4">
    <source>
        <dbReference type="ARBA" id="ARBA00022989"/>
    </source>
</evidence>
<sequence length="270" mass="29166">MGEKEKQKKLGCAGGLCQMFLTIVDILLIIVGLATMIAGIVYKIRVGAPAPIPTVNFTCSLSLDSFGEFNLAGCFDLACEYLNMEAEVCSTLRNFPLVMIILGVILFLVGFVGYVAALKRNICLLGVFFIFVLVLTIIEIAMIITGYVKVGGLASEVQGYWVNATSANLTTIMTKFDCCGYPNKDENMPAGVTCSNLFPTTSDTVEGCKTQVFSIITDNPIAVSITAIIVALVEILCMLGSCVVIRKMRKKRAGSAKKEGSKKDLKDDRH</sequence>
<dbReference type="GO" id="GO:0016020">
    <property type="term" value="C:membrane"/>
    <property type="evidence" value="ECO:0007669"/>
    <property type="project" value="UniProtKB-SubCell"/>
</dbReference>
<reference evidence="7" key="1">
    <citation type="submission" date="2021-01" db="EMBL/GenBank/DDBJ databases">
        <authorList>
            <person name="Corre E."/>
            <person name="Pelletier E."/>
            <person name="Niang G."/>
            <person name="Scheremetjew M."/>
            <person name="Finn R."/>
            <person name="Kale V."/>
            <person name="Holt S."/>
            <person name="Cochrane G."/>
            <person name="Meng A."/>
            <person name="Brown T."/>
            <person name="Cohen L."/>
        </authorList>
    </citation>
    <scope>NUCLEOTIDE SEQUENCE</scope>
    <source>
        <strain evidence="7">NIES-2562</strain>
    </source>
</reference>
<evidence type="ECO:0000256" key="5">
    <source>
        <dbReference type="ARBA" id="ARBA00023136"/>
    </source>
</evidence>
<comment type="subcellular location">
    <subcellularLocation>
        <location evidence="1">Membrane</location>
        <topology evidence="1">Multi-pass membrane protein</topology>
    </subcellularLocation>
</comment>
<dbReference type="SUPFAM" id="SSF48652">
    <property type="entry name" value="Tetraspanin"/>
    <property type="match status" value="1"/>
</dbReference>
<feature type="transmembrane region" description="Helical" evidence="6">
    <location>
        <begin position="124"/>
        <end position="148"/>
    </location>
</feature>
<evidence type="ECO:0000256" key="6">
    <source>
        <dbReference type="SAM" id="Phobius"/>
    </source>
</evidence>
<proteinExistence type="inferred from homology"/>
<dbReference type="PROSITE" id="PS00421">
    <property type="entry name" value="TM4_1"/>
    <property type="match status" value="1"/>
</dbReference>
<evidence type="ECO:0000313" key="7">
    <source>
        <dbReference type="EMBL" id="CAE0269318.1"/>
    </source>
</evidence>
<dbReference type="InterPro" id="IPR018499">
    <property type="entry name" value="Tetraspanin/Peripherin"/>
</dbReference>
<dbReference type="AlphaFoldDB" id="A0A7S3LWY8"/>
<keyword evidence="3 6" id="KW-0812">Transmembrane</keyword>
<evidence type="ECO:0000256" key="3">
    <source>
        <dbReference type="ARBA" id="ARBA00022692"/>
    </source>
</evidence>
<comment type="similarity">
    <text evidence="2">Belongs to the tetraspanin (TM4SF) family.</text>
</comment>
<feature type="transmembrane region" description="Helical" evidence="6">
    <location>
        <begin position="20"/>
        <end position="42"/>
    </location>
</feature>
<feature type="transmembrane region" description="Helical" evidence="6">
    <location>
        <begin position="97"/>
        <end position="117"/>
    </location>
</feature>
<dbReference type="InterPro" id="IPR008952">
    <property type="entry name" value="Tetraspanin_EC2_sf"/>
</dbReference>
<organism evidence="7">
    <name type="scientific">Palpitomonas bilix</name>
    <dbReference type="NCBI Taxonomy" id="652834"/>
    <lineage>
        <taxon>Eukaryota</taxon>
        <taxon>Eukaryota incertae sedis</taxon>
    </lineage>
</organism>
<evidence type="ECO:0000256" key="2">
    <source>
        <dbReference type="ARBA" id="ARBA00006840"/>
    </source>
</evidence>
<protein>
    <recommendedName>
        <fullName evidence="8">Tetraspanin</fullName>
    </recommendedName>
</protein>
<dbReference type="PANTHER" id="PTHR19282">
    <property type="entry name" value="TETRASPANIN"/>
    <property type="match status" value="1"/>
</dbReference>
<feature type="transmembrane region" description="Helical" evidence="6">
    <location>
        <begin position="221"/>
        <end position="245"/>
    </location>
</feature>
<evidence type="ECO:0000256" key="1">
    <source>
        <dbReference type="ARBA" id="ARBA00004141"/>
    </source>
</evidence>
<name>A0A7S3LWY8_9EUKA</name>
<keyword evidence="4 6" id="KW-1133">Transmembrane helix</keyword>
<keyword evidence="5 6" id="KW-0472">Membrane</keyword>
<dbReference type="EMBL" id="HBIB01048146">
    <property type="protein sequence ID" value="CAE0269318.1"/>
    <property type="molecule type" value="Transcribed_RNA"/>
</dbReference>
<accession>A0A7S3LWY8</accession>